<evidence type="ECO:0000256" key="2">
    <source>
        <dbReference type="SAM" id="SignalP"/>
    </source>
</evidence>
<evidence type="ECO:0000313" key="4">
    <source>
        <dbReference type="Proteomes" id="UP001420932"/>
    </source>
</evidence>
<protein>
    <submittedName>
        <fullName evidence="3">Uncharacterized protein</fullName>
    </submittedName>
</protein>
<organism evidence="3 4">
    <name type="scientific">Stephania yunnanensis</name>
    <dbReference type="NCBI Taxonomy" id="152371"/>
    <lineage>
        <taxon>Eukaryota</taxon>
        <taxon>Viridiplantae</taxon>
        <taxon>Streptophyta</taxon>
        <taxon>Embryophyta</taxon>
        <taxon>Tracheophyta</taxon>
        <taxon>Spermatophyta</taxon>
        <taxon>Magnoliopsida</taxon>
        <taxon>Ranunculales</taxon>
        <taxon>Menispermaceae</taxon>
        <taxon>Menispermoideae</taxon>
        <taxon>Cissampelideae</taxon>
        <taxon>Stephania</taxon>
    </lineage>
</organism>
<dbReference type="Proteomes" id="UP001420932">
    <property type="component" value="Unassembled WGS sequence"/>
</dbReference>
<reference evidence="3 4" key="1">
    <citation type="submission" date="2024-01" db="EMBL/GenBank/DDBJ databases">
        <title>Genome assemblies of Stephania.</title>
        <authorList>
            <person name="Yang L."/>
        </authorList>
    </citation>
    <scope>NUCLEOTIDE SEQUENCE [LARGE SCALE GENOMIC DNA]</scope>
    <source>
        <strain evidence="3">YNDBR</strain>
        <tissue evidence="3">Leaf</tissue>
    </source>
</reference>
<proteinExistence type="predicted"/>
<accession>A0AAP0LCI6</accession>
<comment type="caution">
    <text evidence="3">The sequence shown here is derived from an EMBL/GenBank/DDBJ whole genome shotgun (WGS) entry which is preliminary data.</text>
</comment>
<evidence type="ECO:0000313" key="3">
    <source>
        <dbReference type="EMBL" id="KAK9168657.1"/>
    </source>
</evidence>
<feature type="region of interest" description="Disordered" evidence="1">
    <location>
        <begin position="245"/>
        <end position="301"/>
    </location>
</feature>
<name>A0AAP0LCI6_9MAGN</name>
<gene>
    <name evidence="3" type="ORF">Syun_000797</name>
</gene>
<feature type="compositionally biased region" description="Basic residues" evidence="1">
    <location>
        <begin position="245"/>
        <end position="269"/>
    </location>
</feature>
<sequence length="399" mass="43450">MAQRLLSIFSLSGLLVDVSAPTIIKRASKTPKSVSFFALNYRLSISDSAGLSGISGLAVSLVSPSRRGGLRQRLSTLSLSGLSVSCLVTALRSLIGKISTAPTQEEVSSLQSRFAFGAGIDLDLLGIEIDKKALIPGHELQISSHSLEWFAYVTEIEIDGNLYYKCVACRGDCYQVHDDSDAVQELWRRRDKADKGLIGSLRAASLPSHEETFSISPYSDDEDNSPSKMKHEYVRPLKFSVKGFAHKTSKSNKEHGKKSSSKKYGKKKAYQALTTEKTERNDSMRSYGNEAHDTTIPGNTQERCSINQAGVMKHEFIPKASAIEDRATGVANCWNSKSSGSDLGDGSGKHATMSETLKLSKPNPDDLGYADYVSVEEVGGPLLLFLFVQGHDGRALPYQ</sequence>
<dbReference type="AlphaFoldDB" id="A0AAP0LCI6"/>
<dbReference type="EMBL" id="JBBNAF010000001">
    <property type="protein sequence ID" value="KAK9168657.1"/>
    <property type="molecule type" value="Genomic_DNA"/>
</dbReference>
<evidence type="ECO:0000256" key="1">
    <source>
        <dbReference type="SAM" id="MobiDB-lite"/>
    </source>
</evidence>
<feature type="signal peptide" evidence="2">
    <location>
        <begin position="1"/>
        <end position="20"/>
    </location>
</feature>
<feature type="chain" id="PRO_5043008039" evidence="2">
    <location>
        <begin position="21"/>
        <end position="399"/>
    </location>
</feature>
<keyword evidence="2" id="KW-0732">Signal</keyword>
<keyword evidence="4" id="KW-1185">Reference proteome</keyword>